<evidence type="ECO:0000259" key="1">
    <source>
        <dbReference type="Pfam" id="PF01636"/>
    </source>
</evidence>
<dbReference type="Pfam" id="PF01636">
    <property type="entry name" value="APH"/>
    <property type="match status" value="1"/>
</dbReference>
<evidence type="ECO:0000313" key="3">
    <source>
        <dbReference type="Proteomes" id="UP000199032"/>
    </source>
</evidence>
<name>A0A0S4L9P6_9BACT</name>
<protein>
    <recommendedName>
        <fullName evidence="1">Aminoglycoside phosphotransferase domain-containing protein</fullName>
    </recommendedName>
</protein>
<dbReference type="SUPFAM" id="SSF56112">
    <property type="entry name" value="Protein kinase-like (PK-like)"/>
    <property type="match status" value="1"/>
</dbReference>
<feature type="domain" description="Aminoglycoside phosphotransferase" evidence="1">
    <location>
        <begin position="119"/>
        <end position="266"/>
    </location>
</feature>
<proteinExistence type="predicted"/>
<dbReference type="OrthoDB" id="9797603at2"/>
<accession>A0A0S4L9P6</accession>
<organism evidence="2 3">
    <name type="scientific">Candidatus Nitrospira nitrosa</name>
    <dbReference type="NCBI Taxonomy" id="1742972"/>
    <lineage>
        <taxon>Bacteria</taxon>
        <taxon>Pseudomonadati</taxon>
        <taxon>Nitrospirota</taxon>
        <taxon>Nitrospiria</taxon>
        <taxon>Nitrospirales</taxon>
        <taxon>Nitrospiraceae</taxon>
        <taxon>Nitrospira</taxon>
    </lineage>
</organism>
<dbReference type="InterPro" id="IPR002575">
    <property type="entry name" value="Aminoglycoside_PTrfase"/>
</dbReference>
<dbReference type="Gene3D" id="3.90.1200.10">
    <property type="match status" value="1"/>
</dbReference>
<dbReference type="STRING" id="1742972.COMA1_10718"/>
<reference evidence="2 3" key="1">
    <citation type="submission" date="2015-10" db="EMBL/GenBank/DDBJ databases">
        <authorList>
            <person name="Gilbert D.G."/>
        </authorList>
    </citation>
    <scope>NUCLEOTIDE SEQUENCE [LARGE SCALE GENOMIC DNA]</scope>
    <source>
        <strain evidence="2">COMA1</strain>
    </source>
</reference>
<sequence>MPALRKQTLEHYLQTRFGPETRLLSYGIIGKESSKGAQKRYGYGTPVKLTFQIGRRVQSAVLETMKPGPFGHEHMADRAQAMLWDYDSYGQLPHHVKALDVGAFDADQTLFSIAEAREFFVLNEWTDGASYHADLERLMKGGALRKLDRQRTVTLARYLAQIHAKKRRDADLYKRRLRELIGHGECIMGLTDSYPTRFGFITADLLRTVEEACNRWRWRLRDKTNRLTQVHGDFHPYNVLFRRGTDFAVLDRSRGEWGEPADDVTAMTINYLLNSLISRGKLKGPFEFIFRLFWETYVEASGDKEVMETAAPFFAFRGLVVASPLWYPNLSIDTRRSLFRFIENVLDVPRFEPERVNEYCGV</sequence>
<dbReference type="EMBL" id="CZQA01000001">
    <property type="protein sequence ID" value="CUS32603.1"/>
    <property type="molecule type" value="Genomic_DNA"/>
</dbReference>
<dbReference type="Proteomes" id="UP000199032">
    <property type="component" value="Unassembled WGS sequence"/>
</dbReference>
<dbReference type="InterPro" id="IPR011009">
    <property type="entry name" value="Kinase-like_dom_sf"/>
</dbReference>
<dbReference type="RefSeq" id="WP_090743784.1">
    <property type="nucleotide sequence ID" value="NZ_CZQA01000001.1"/>
</dbReference>
<gene>
    <name evidence="2" type="ORF">COMA1_10718</name>
</gene>
<keyword evidence="3" id="KW-1185">Reference proteome</keyword>
<dbReference type="AlphaFoldDB" id="A0A0S4L9P6"/>
<evidence type="ECO:0000313" key="2">
    <source>
        <dbReference type="EMBL" id="CUS32603.1"/>
    </source>
</evidence>